<organism evidence="1 2">
    <name type="scientific">Blastomyces percursus</name>
    <dbReference type="NCBI Taxonomy" id="1658174"/>
    <lineage>
        <taxon>Eukaryota</taxon>
        <taxon>Fungi</taxon>
        <taxon>Dikarya</taxon>
        <taxon>Ascomycota</taxon>
        <taxon>Pezizomycotina</taxon>
        <taxon>Eurotiomycetes</taxon>
        <taxon>Eurotiomycetidae</taxon>
        <taxon>Onygenales</taxon>
        <taxon>Ajellomycetaceae</taxon>
        <taxon>Blastomyces</taxon>
    </lineage>
</organism>
<dbReference type="Proteomes" id="UP000242791">
    <property type="component" value="Unassembled WGS sequence"/>
</dbReference>
<sequence length="194" mass="21548">MGMCYGVHFQDKIEEGSQREGQGGIDRFEAQSAVQHGTDTLGASTHGKLLQSIHGVRHKQDGYQLDQDNLLVNWRARNCGTLIYEGSKAPIEEYHAYSPSRTPSSALRAVAAPALCLEPCRTDNPRANAVKRSNSLISVVDLAEWWLKASAIDSSGCPRVSGMKSTTIIRVTTTQPQKRKCMPKEEEFRREWGM</sequence>
<gene>
    <name evidence="1" type="ORF">ACJ73_02848</name>
</gene>
<dbReference type="AlphaFoldDB" id="A0A1J9QCF3"/>
<evidence type="ECO:0000313" key="2">
    <source>
        <dbReference type="Proteomes" id="UP000242791"/>
    </source>
</evidence>
<name>A0A1J9QCF3_9EURO</name>
<evidence type="ECO:0000313" key="1">
    <source>
        <dbReference type="EMBL" id="OJD25778.1"/>
    </source>
</evidence>
<comment type="caution">
    <text evidence="1">The sequence shown here is derived from an EMBL/GenBank/DDBJ whole genome shotgun (WGS) entry which is preliminary data.</text>
</comment>
<protein>
    <submittedName>
        <fullName evidence="1">Uncharacterized protein</fullName>
    </submittedName>
</protein>
<keyword evidence="2" id="KW-1185">Reference proteome</keyword>
<reference evidence="1 2" key="1">
    <citation type="submission" date="2015-08" db="EMBL/GenBank/DDBJ databases">
        <title>Emmonsia species relationships and genome sequence.</title>
        <authorList>
            <person name="Cuomo C.A."/>
            <person name="Schwartz I.S."/>
            <person name="Kenyon C."/>
            <person name="De Hoog G.S."/>
            <person name="Govender N.P."/>
            <person name="Botha A."/>
            <person name="Moreno L."/>
            <person name="De Vries M."/>
            <person name="Munoz J.F."/>
            <person name="Stielow J.B."/>
        </authorList>
    </citation>
    <scope>NUCLEOTIDE SEQUENCE [LARGE SCALE GENOMIC DNA]</scope>
    <source>
        <strain evidence="1 2">EI222</strain>
    </source>
</reference>
<dbReference type="VEuPathDB" id="FungiDB:ACJ73_02848"/>
<accession>A0A1J9QCF3</accession>
<dbReference type="EMBL" id="LGTZ01000321">
    <property type="protein sequence ID" value="OJD25778.1"/>
    <property type="molecule type" value="Genomic_DNA"/>
</dbReference>
<proteinExistence type="predicted"/>